<proteinExistence type="predicted"/>
<name>A0A9J6BNL1_POLVA</name>
<keyword evidence="2" id="KW-0732">Signal</keyword>
<dbReference type="Proteomes" id="UP001107558">
    <property type="component" value="Chromosome 3"/>
</dbReference>
<feature type="signal peptide" evidence="2">
    <location>
        <begin position="1"/>
        <end position="19"/>
    </location>
</feature>
<gene>
    <name evidence="3" type="ORF">PVAND_001492</name>
</gene>
<feature type="region of interest" description="Disordered" evidence="1">
    <location>
        <begin position="275"/>
        <end position="311"/>
    </location>
</feature>
<dbReference type="AlphaFoldDB" id="A0A9J6BNL1"/>
<comment type="caution">
    <text evidence="3">The sequence shown here is derived from an EMBL/GenBank/DDBJ whole genome shotgun (WGS) entry which is preliminary data.</text>
</comment>
<dbReference type="EMBL" id="JADBJN010000003">
    <property type="protein sequence ID" value="KAG5671287.1"/>
    <property type="molecule type" value="Genomic_DNA"/>
</dbReference>
<protein>
    <submittedName>
        <fullName evidence="3">Uncharacterized protein</fullName>
    </submittedName>
</protein>
<dbReference type="OrthoDB" id="7777905at2759"/>
<organism evidence="3 4">
    <name type="scientific">Polypedilum vanderplanki</name>
    <name type="common">Sleeping chironomid midge</name>
    <dbReference type="NCBI Taxonomy" id="319348"/>
    <lineage>
        <taxon>Eukaryota</taxon>
        <taxon>Metazoa</taxon>
        <taxon>Ecdysozoa</taxon>
        <taxon>Arthropoda</taxon>
        <taxon>Hexapoda</taxon>
        <taxon>Insecta</taxon>
        <taxon>Pterygota</taxon>
        <taxon>Neoptera</taxon>
        <taxon>Endopterygota</taxon>
        <taxon>Diptera</taxon>
        <taxon>Nematocera</taxon>
        <taxon>Chironomoidea</taxon>
        <taxon>Chironomidae</taxon>
        <taxon>Chironominae</taxon>
        <taxon>Polypedilum</taxon>
        <taxon>Polypedilum</taxon>
    </lineage>
</organism>
<feature type="chain" id="PRO_5039896330" evidence="2">
    <location>
        <begin position="20"/>
        <end position="311"/>
    </location>
</feature>
<sequence length="311" mass="35833">MYKSIFLINLLFFIITCSGMNNNLYQTFFDAQDEFISDSWDNHDESENENRETIDSFDENFNMHRRDLPFEVTTRHNDTDNDISNRFINNSTEEKMSSNLLSSIENNGSNSEAKMRETLNQILEELEMIKATKLCADSQPDGMNCDLTGAWNSGETGLNIELMVNDNKLLVNLAEKAQKKSNYFIDANWKCSGHCVHQKGGPFYFHCTNHPLQSMAIFHGICKHCSGFDTIFGEWIFQHVPKDCRQLLTFSETKRDVFYKDILHHGKNSTAHVNLNKSNNTMTSNAHASKISSKARRNSSQMHKKLMQNWN</sequence>
<evidence type="ECO:0000313" key="3">
    <source>
        <dbReference type="EMBL" id="KAG5671287.1"/>
    </source>
</evidence>
<keyword evidence="4" id="KW-1185">Reference proteome</keyword>
<evidence type="ECO:0000313" key="4">
    <source>
        <dbReference type="Proteomes" id="UP001107558"/>
    </source>
</evidence>
<accession>A0A9J6BNL1</accession>
<feature type="compositionally biased region" description="Polar residues" evidence="1">
    <location>
        <begin position="275"/>
        <end position="292"/>
    </location>
</feature>
<reference evidence="3" key="1">
    <citation type="submission" date="2021-03" db="EMBL/GenBank/DDBJ databases">
        <title>Chromosome level genome of the anhydrobiotic midge Polypedilum vanderplanki.</title>
        <authorList>
            <person name="Yoshida Y."/>
            <person name="Kikawada T."/>
            <person name="Gusev O."/>
        </authorList>
    </citation>
    <scope>NUCLEOTIDE SEQUENCE</scope>
    <source>
        <strain evidence="3">NIAS01</strain>
        <tissue evidence="3">Whole body or cell culture</tissue>
    </source>
</reference>
<evidence type="ECO:0000256" key="1">
    <source>
        <dbReference type="SAM" id="MobiDB-lite"/>
    </source>
</evidence>
<evidence type="ECO:0000256" key="2">
    <source>
        <dbReference type="SAM" id="SignalP"/>
    </source>
</evidence>
<feature type="compositionally biased region" description="Basic residues" evidence="1">
    <location>
        <begin position="293"/>
        <end position="311"/>
    </location>
</feature>